<sequence length="68" mass="7622">MNASMAAVVKSPTNFIKDDNDPCKIFTCLQCFERFPGMTELVEHMSKTKHHFNQTTPNTKPSTTTTNG</sequence>
<evidence type="ECO:0000313" key="1">
    <source>
        <dbReference type="Proteomes" id="UP000887580"/>
    </source>
</evidence>
<dbReference type="WBParaSite" id="PS1159_v2.g15132.t1">
    <property type="protein sequence ID" value="PS1159_v2.g15132.t1"/>
    <property type="gene ID" value="PS1159_v2.g15132"/>
</dbReference>
<accession>A0AC35F944</accession>
<organism evidence="1 2">
    <name type="scientific">Panagrolaimus sp. PS1159</name>
    <dbReference type="NCBI Taxonomy" id="55785"/>
    <lineage>
        <taxon>Eukaryota</taxon>
        <taxon>Metazoa</taxon>
        <taxon>Ecdysozoa</taxon>
        <taxon>Nematoda</taxon>
        <taxon>Chromadorea</taxon>
        <taxon>Rhabditida</taxon>
        <taxon>Tylenchina</taxon>
        <taxon>Panagrolaimomorpha</taxon>
        <taxon>Panagrolaimoidea</taxon>
        <taxon>Panagrolaimidae</taxon>
        <taxon>Panagrolaimus</taxon>
    </lineage>
</organism>
<proteinExistence type="predicted"/>
<protein>
    <submittedName>
        <fullName evidence="2">C2H2-type domain-containing protein</fullName>
    </submittedName>
</protein>
<dbReference type="Proteomes" id="UP000887580">
    <property type="component" value="Unplaced"/>
</dbReference>
<reference evidence="2" key="1">
    <citation type="submission" date="2022-11" db="UniProtKB">
        <authorList>
            <consortium name="WormBaseParasite"/>
        </authorList>
    </citation>
    <scope>IDENTIFICATION</scope>
</reference>
<evidence type="ECO:0000313" key="2">
    <source>
        <dbReference type="WBParaSite" id="PS1159_v2.g15132.t1"/>
    </source>
</evidence>
<name>A0AC35F944_9BILA</name>